<protein>
    <submittedName>
        <fullName evidence="4">Heavy metal RND efflux outer membrane protein, CzcC family</fullName>
    </submittedName>
</protein>
<dbReference type="STRING" id="1391654.AKJ09_02151"/>
<dbReference type="PANTHER" id="PTHR30203:SF33">
    <property type="entry name" value="BLR4455 PROTEIN"/>
    <property type="match status" value="1"/>
</dbReference>
<dbReference type="GO" id="GO:0015562">
    <property type="term" value="F:efflux transmembrane transporter activity"/>
    <property type="evidence" value="ECO:0007669"/>
    <property type="project" value="InterPro"/>
</dbReference>
<dbReference type="PROSITE" id="PS51257">
    <property type="entry name" value="PROKAR_LIPOPROTEIN"/>
    <property type="match status" value="1"/>
</dbReference>
<dbReference type="KEGG" id="llu:AKJ09_02151"/>
<evidence type="ECO:0000313" key="4">
    <source>
        <dbReference type="EMBL" id="AKU95487.1"/>
    </source>
</evidence>
<dbReference type="GO" id="GO:0005886">
    <property type="term" value="C:plasma membrane"/>
    <property type="evidence" value="ECO:0007669"/>
    <property type="project" value="UniProtKB-SubCell"/>
</dbReference>
<reference evidence="4 5" key="1">
    <citation type="submission" date="2015-08" db="EMBL/GenBank/DDBJ databases">
        <authorList>
            <person name="Babu N.S."/>
            <person name="Beckwith C.J."/>
            <person name="Beseler K.G."/>
            <person name="Brison A."/>
            <person name="Carone J.V."/>
            <person name="Caskin T.P."/>
            <person name="Diamond M."/>
            <person name="Durham M.E."/>
            <person name="Foxe J.M."/>
            <person name="Go M."/>
            <person name="Henderson B.A."/>
            <person name="Jones I.B."/>
            <person name="McGettigan J.A."/>
            <person name="Micheletti S.J."/>
            <person name="Nasrallah M.E."/>
            <person name="Ortiz D."/>
            <person name="Piller C.R."/>
            <person name="Privatt S.R."/>
            <person name="Schneider S.L."/>
            <person name="Sharp S."/>
            <person name="Smith T.C."/>
            <person name="Stanton J.D."/>
            <person name="Ullery H.E."/>
            <person name="Wilson R.J."/>
            <person name="Serrano M.G."/>
            <person name="Buck G."/>
            <person name="Lee V."/>
            <person name="Wang Y."/>
            <person name="Carvalho R."/>
            <person name="Voegtly L."/>
            <person name="Shi R."/>
            <person name="Duckworth R."/>
            <person name="Johnson A."/>
            <person name="Loviza R."/>
            <person name="Walstead R."/>
            <person name="Shah Z."/>
            <person name="Kiflezghi M."/>
            <person name="Wade K."/>
            <person name="Ball S.L."/>
            <person name="Bradley K.W."/>
            <person name="Asai D.J."/>
            <person name="Bowman C.A."/>
            <person name="Russell D.A."/>
            <person name="Pope W.H."/>
            <person name="Jacobs-Sera D."/>
            <person name="Hendrix R.W."/>
            <person name="Hatfull G.F."/>
        </authorList>
    </citation>
    <scope>NUCLEOTIDE SEQUENCE [LARGE SCALE GENOMIC DNA]</scope>
    <source>
        <strain evidence="4 5">DSM 27648</strain>
    </source>
</reference>
<evidence type="ECO:0000256" key="3">
    <source>
        <dbReference type="SAM" id="MobiDB-lite"/>
    </source>
</evidence>
<organism evidence="4 5">
    <name type="scientific">Labilithrix luteola</name>
    <dbReference type="NCBI Taxonomy" id="1391654"/>
    <lineage>
        <taxon>Bacteria</taxon>
        <taxon>Pseudomonadati</taxon>
        <taxon>Myxococcota</taxon>
        <taxon>Polyangia</taxon>
        <taxon>Polyangiales</taxon>
        <taxon>Labilitrichaceae</taxon>
        <taxon>Labilithrix</taxon>
    </lineage>
</organism>
<name>A0A0K1PPP3_9BACT</name>
<accession>A0A0K1PPP3</accession>
<dbReference type="Gene3D" id="1.20.1600.10">
    <property type="entry name" value="Outer membrane efflux proteins (OEP)"/>
    <property type="match status" value="1"/>
</dbReference>
<dbReference type="PANTHER" id="PTHR30203">
    <property type="entry name" value="OUTER MEMBRANE CATION EFFLUX PROTEIN"/>
    <property type="match status" value="1"/>
</dbReference>
<sequence length="508" mass="55408">MARAGMSKARRALCVASLLLLAGCRIGPRYHEPKGPTPNASTYKETHEATHEATDAHGTWKVASPSDAMLRGKWWQVFREPELDGLEDRLNFDNNNIKQAFELYIAARAQIRQAEAGYWPTVTAAPGVTMSHTSGTFGVGSVTAGSNGGNGFRVTQFTAPAQASWAPDLFGRVQNTVKQFQYGAQISAADLESQRLVEQATLAQTFFQIRGQDTLQEVLDATVDTNEKVLRLNQSLYETGIGTEVAVVQAEQTLEASRVAAINVRIARAQLEHAIATLLGVPAADFSIPKRSLLGKPPPIPMGMPSQLLERRPDIAAAERAMAQANAIIGIGYSAFFPALTLTGSAGFSSSDLTKLFTWPSFVWSIGASISQPLFDAGLRRATVDQYIAQYNATVAGYRQTVLTAFQQVEDFLATTAILSEEVDKQKEVVNLAERAFDLERSRYETGIDPYLNLMTQQQILLSSRQTLVNLQIQQMVSAVNLVQALGGGWDRSELPSTSEVSKRPEEH</sequence>
<keyword evidence="2" id="KW-0449">Lipoprotein</keyword>
<feature type="region of interest" description="Disordered" evidence="3">
    <location>
        <begin position="30"/>
        <end position="57"/>
    </location>
</feature>
<keyword evidence="2" id="KW-0564">Palmitate</keyword>
<dbReference type="InterPro" id="IPR010131">
    <property type="entry name" value="MdtP/NodT-like"/>
</dbReference>
<keyword evidence="2" id="KW-0812">Transmembrane</keyword>
<gene>
    <name evidence="4" type="ORF">AKJ09_02151</name>
</gene>
<dbReference type="SUPFAM" id="SSF56954">
    <property type="entry name" value="Outer membrane efflux proteins (OEP)"/>
    <property type="match status" value="1"/>
</dbReference>
<evidence type="ECO:0000313" key="5">
    <source>
        <dbReference type="Proteomes" id="UP000064967"/>
    </source>
</evidence>
<evidence type="ECO:0000256" key="2">
    <source>
        <dbReference type="RuleBase" id="RU362097"/>
    </source>
</evidence>
<dbReference type="PATRIC" id="fig|1391654.3.peg.2168"/>
<keyword evidence="2" id="KW-1134">Transmembrane beta strand</keyword>
<feature type="compositionally biased region" description="Basic and acidic residues" evidence="3">
    <location>
        <begin position="44"/>
        <end position="55"/>
    </location>
</feature>
<dbReference type="EMBL" id="CP012333">
    <property type="protein sequence ID" value="AKU95487.1"/>
    <property type="molecule type" value="Genomic_DNA"/>
</dbReference>
<dbReference type="InterPro" id="IPR003423">
    <property type="entry name" value="OMP_efflux"/>
</dbReference>
<dbReference type="Proteomes" id="UP000064967">
    <property type="component" value="Chromosome"/>
</dbReference>
<comment type="similarity">
    <text evidence="1 2">Belongs to the outer membrane factor (OMF) (TC 1.B.17) family.</text>
</comment>
<keyword evidence="2" id="KW-0472">Membrane</keyword>
<dbReference type="Gene3D" id="2.20.200.10">
    <property type="entry name" value="Outer membrane efflux proteins (OEP)"/>
    <property type="match status" value="1"/>
</dbReference>
<comment type="subcellular location">
    <subcellularLocation>
        <location evidence="2">Cell membrane</location>
        <topology evidence="2">Lipid-anchor</topology>
    </subcellularLocation>
</comment>
<keyword evidence="5" id="KW-1185">Reference proteome</keyword>
<evidence type="ECO:0000256" key="1">
    <source>
        <dbReference type="ARBA" id="ARBA00007613"/>
    </source>
</evidence>
<dbReference type="AlphaFoldDB" id="A0A0K1PPP3"/>
<dbReference type="NCBIfam" id="TIGR01845">
    <property type="entry name" value="outer_NodT"/>
    <property type="match status" value="1"/>
</dbReference>
<dbReference type="Pfam" id="PF02321">
    <property type="entry name" value="OEP"/>
    <property type="match status" value="2"/>
</dbReference>
<proteinExistence type="inferred from homology"/>